<accession>A0ABY3R5R5</accession>
<dbReference type="Pfam" id="PF10038">
    <property type="entry name" value="DUF2274"/>
    <property type="match status" value="1"/>
</dbReference>
<proteinExistence type="predicted"/>
<dbReference type="Proteomes" id="UP001431010">
    <property type="component" value="Chromosome"/>
</dbReference>
<reference evidence="1" key="1">
    <citation type="journal article" date="2024" name="Antonie Van Leeuwenhoek">
        <title>Bradyrhizobium ontarionense sp. nov., a novel bacterial symbiont isolated from Aeschynomene indica (Indian jointvetch), harbours photosynthesis, nitrogen fixation and nitrous oxide (N2O) reductase genes.</title>
        <authorList>
            <person name="Bromfield E.S.P."/>
            <person name="Cloutier S."/>
        </authorList>
    </citation>
    <scope>NUCLEOTIDE SEQUENCE</scope>
    <source>
        <strain evidence="1">A19</strain>
    </source>
</reference>
<protein>
    <submittedName>
        <fullName evidence="1">DUF2274 domain-containing protein</fullName>
    </submittedName>
</protein>
<evidence type="ECO:0000313" key="1">
    <source>
        <dbReference type="EMBL" id="UFZ02645.1"/>
    </source>
</evidence>
<keyword evidence="2" id="KW-1185">Reference proteome</keyword>
<dbReference type="RefSeq" id="WP_231318431.1">
    <property type="nucleotide sequence ID" value="NZ_CP088156.1"/>
</dbReference>
<dbReference type="EMBL" id="CP088156">
    <property type="protein sequence ID" value="UFZ02645.1"/>
    <property type="molecule type" value="Genomic_DNA"/>
</dbReference>
<name>A0ABY3R5R5_9BRAD</name>
<gene>
    <name evidence="1" type="ORF">LQG66_25655</name>
</gene>
<sequence length="78" mass="8463">MKLKISTLPDEKPVKISVEMPAAVHRDLLTYIELIASQSGQEAVDPGRLVAAMVKSFMGGDRTFLKLKGRASGPPLKK</sequence>
<organism evidence="1 2">
    <name type="scientific">Bradyrhizobium ontarionense</name>
    <dbReference type="NCBI Taxonomy" id="2898149"/>
    <lineage>
        <taxon>Bacteria</taxon>
        <taxon>Pseudomonadati</taxon>
        <taxon>Pseudomonadota</taxon>
        <taxon>Alphaproteobacteria</taxon>
        <taxon>Hyphomicrobiales</taxon>
        <taxon>Nitrobacteraceae</taxon>
        <taxon>Bradyrhizobium</taxon>
    </lineage>
</organism>
<evidence type="ECO:0000313" key="2">
    <source>
        <dbReference type="Proteomes" id="UP001431010"/>
    </source>
</evidence>
<dbReference type="InterPro" id="IPR018733">
    <property type="entry name" value="DUF2274"/>
</dbReference>